<comment type="caution">
    <text evidence="8">Lacks conserved residue(s) required for the propagation of feature annotation.</text>
</comment>
<keyword evidence="6" id="KW-0325">Glycoprotein</keyword>
<evidence type="ECO:0000256" key="9">
    <source>
        <dbReference type="SAM" id="Phobius"/>
    </source>
</evidence>
<evidence type="ECO:0000256" key="7">
    <source>
        <dbReference type="PROSITE-ProRule" id="PRU00076"/>
    </source>
</evidence>
<dbReference type="FunFam" id="3.10.250.10:FF:000011">
    <property type="entry name" value="Scavenger receptor class A member 5"/>
    <property type="match status" value="1"/>
</dbReference>
<dbReference type="SUPFAM" id="SSF53300">
    <property type="entry name" value="vWA-like"/>
    <property type="match status" value="1"/>
</dbReference>
<feature type="domain" description="SRCR" evidence="12">
    <location>
        <begin position="530"/>
        <end position="631"/>
    </location>
</feature>
<feature type="disulfide bond" evidence="7">
    <location>
        <begin position="169"/>
        <end position="178"/>
    </location>
</feature>
<keyword evidence="2" id="KW-0964">Secreted</keyword>
<dbReference type="OrthoDB" id="6132182at2759"/>
<evidence type="ECO:0000256" key="1">
    <source>
        <dbReference type="ARBA" id="ARBA00004613"/>
    </source>
</evidence>
<feature type="domain" description="EGF-like" evidence="10">
    <location>
        <begin position="137"/>
        <end position="179"/>
    </location>
</feature>
<dbReference type="PROSITE" id="PS00420">
    <property type="entry name" value="SRCR_1"/>
    <property type="match status" value="2"/>
</dbReference>
<dbReference type="SMART" id="SM00181">
    <property type="entry name" value="EGF"/>
    <property type="match status" value="12"/>
</dbReference>
<feature type="domain" description="EGF-like" evidence="10">
    <location>
        <begin position="202"/>
        <end position="246"/>
    </location>
</feature>
<evidence type="ECO:0000259" key="13">
    <source>
        <dbReference type="PROSITE" id="PS51034"/>
    </source>
</evidence>
<evidence type="ECO:0000256" key="2">
    <source>
        <dbReference type="ARBA" id="ARBA00022525"/>
    </source>
</evidence>
<dbReference type="Pfam" id="PF00008">
    <property type="entry name" value="EGF"/>
    <property type="match status" value="3"/>
</dbReference>
<evidence type="ECO:0000256" key="8">
    <source>
        <dbReference type="PROSITE-ProRule" id="PRU00196"/>
    </source>
</evidence>
<feature type="disulfide bond" evidence="7">
    <location>
        <begin position="433"/>
        <end position="442"/>
    </location>
</feature>
<dbReference type="RefSeq" id="XP_013386941.1">
    <property type="nucleotide sequence ID" value="XM_013531487.1"/>
</dbReference>
<dbReference type="PANTHER" id="PTHR48071:SF18">
    <property type="entry name" value="DELETED IN MALIGNANT BRAIN TUMORS 1 PROTEIN-RELATED"/>
    <property type="match status" value="1"/>
</dbReference>
<proteinExistence type="predicted"/>
<feature type="disulfide bond" evidence="7">
    <location>
        <begin position="38"/>
        <end position="47"/>
    </location>
</feature>
<keyword evidence="5 8" id="KW-1015">Disulfide bond</keyword>
<feature type="transmembrane region" description="Helical" evidence="9">
    <location>
        <begin position="1595"/>
        <end position="1614"/>
    </location>
</feature>
<feature type="domain" description="EGF-like" evidence="10">
    <location>
        <begin position="401"/>
        <end position="443"/>
    </location>
</feature>
<feature type="domain" description="EGF-like" evidence="10">
    <location>
        <begin position="488"/>
        <end position="524"/>
    </location>
</feature>
<dbReference type="Proteomes" id="UP000085678">
    <property type="component" value="Unplaced"/>
</dbReference>
<feature type="domain" description="EGF-like" evidence="10">
    <location>
        <begin position="703"/>
        <end position="747"/>
    </location>
</feature>
<dbReference type="GO" id="GO:0005576">
    <property type="term" value="C:extracellular region"/>
    <property type="evidence" value="ECO:0007669"/>
    <property type="project" value="UniProtKB-SubCell"/>
</dbReference>
<dbReference type="SMART" id="SM00202">
    <property type="entry name" value="SR"/>
    <property type="match status" value="3"/>
</dbReference>
<dbReference type="SUPFAM" id="SSF56487">
    <property type="entry name" value="SRCR-like"/>
    <property type="match status" value="3"/>
</dbReference>
<keyword evidence="9" id="KW-1133">Transmembrane helix</keyword>
<feature type="domain" description="VWFA" evidence="11">
    <location>
        <begin position="1091"/>
        <end position="1265"/>
    </location>
</feature>
<dbReference type="SMART" id="SM00327">
    <property type="entry name" value="VWA"/>
    <property type="match status" value="1"/>
</dbReference>
<feature type="domain" description="EGF-like" evidence="10">
    <location>
        <begin position="656"/>
        <end position="699"/>
    </location>
</feature>
<feature type="disulfide bond" evidence="7">
    <location>
        <begin position="236"/>
        <end position="245"/>
    </location>
</feature>
<feature type="disulfide bond" evidence="7">
    <location>
        <begin position="796"/>
        <end position="805"/>
    </location>
</feature>
<feature type="domain" description="EGF-like" evidence="10">
    <location>
        <begin position="1023"/>
        <end position="1067"/>
    </location>
</feature>
<evidence type="ECO:0000256" key="5">
    <source>
        <dbReference type="ARBA" id="ARBA00023157"/>
    </source>
</evidence>
<organism evidence="14 15">
    <name type="scientific">Lingula anatina</name>
    <name type="common">Brachiopod</name>
    <name type="synonym">Lingula unguis</name>
    <dbReference type="NCBI Taxonomy" id="7574"/>
    <lineage>
        <taxon>Eukaryota</taxon>
        <taxon>Metazoa</taxon>
        <taxon>Spiralia</taxon>
        <taxon>Lophotrochozoa</taxon>
        <taxon>Brachiopoda</taxon>
        <taxon>Linguliformea</taxon>
        <taxon>Lingulata</taxon>
        <taxon>Lingulida</taxon>
        <taxon>Linguloidea</taxon>
        <taxon>Lingulidae</taxon>
        <taxon>Lingula</taxon>
    </lineage>
</organism>
<evidence type="ECO:0000259" key="10">
    <source>
        <dbReference type="PROSITE" id="PS50026"/>
    </source>
</evidence>
<dbReference type="InterPro" id="IPR042235">
    <property type="entry name" value="ZP-C_dom"/>
</dbReference>
<evidence type="ECO:0000256" key="3">
    <source>
        <dbReference type="ARBA" id="ARBA00022729"/>
    </source>
</evidence>
<dbReference type="Gene3D" id="2.60.40.4100">
    <property type="entry name" value="Zona pellucida, ZP-C domain"/>
    <property type="match status" value="1"/>
</dbReference>
<feature type="disulfide bond" evidence="7">
    <location>
        <begin position="862"/>
        <end position="871"/>
    </location>
</feature>
<evidence type="ECO:0000259" key="11">
    <source>
        <dbReference type="PROSITE" id="PS50234"/>
    </source>
</evidence>
<dbReference type="Pfam" id="PF00100">
    <property type="entry name" value="Zona_pellucida"/>
    <property type="match status" value="1"/>
</dbReference>
<evidence type="ECO:0000313" key="14">
    <source>
        <dbReference type="Proteomes" id="UP000085678"/>
    </source>
</evidence>
<feature type="domain" description="EGF-like" evidence="10">
    <location>
        <begin position="764"/>
        <end position="806"/>
    </location>
</feature>
<dbReference type="Gene3D" id="3.10.250.10">
    <property type="entry name" value="SRCR-like domain"/>
    <property type="match status" value="3"/>
</dbReference>
<comment type="subcellular location">
    <subcellularLocation>
        <location evidence="1">Secreted</location>
    </subcellularLocation>
</comment>
<dbReference type="Pfam" id="PF00092">
    <property type="entry name" value="VWA"/>
    <property type="match status" value="1"/>
</dbReference>
<dbReference type="FunFam" id="3.10.250.10:FF:000006">
    <property type="entry name" value="neurotrypsin isoform X2"/>
    <property type="match status" value="2"/>
</dbReference>
<feature type="domain" description="EGF-like" evidence="10">
    <location>
        <begin position="830"/>
        <end position="872"/>
    </location>
</feature>
<keyword evidence="3" id="KW-0732">Signal</keyword>
<dbReference type="Gene3D" id="3.40.50.410">
    <property type="entry name" value="von Willebrand factor, type A domain"/>
    <property type="match status" value="1"/>
</dbReference>
<dbReference type="InterPro" id="IPR001507">
    <property type="entry name" value="ZP_dom"/>
</dbReference>
<dbReference type="PROSITE" id="PS50026">
    <property type="entry name" value="EGF_3"/>
    <property type="match status" value="12"/>
</dbReference>
<dbReference type="InterPro" id="IPR055355">
    <property type="entry name" value="ZP-C"/>
</dbReference>
<dbReference type="PROSITE" id="PS50234">
    <property type="entry name" value="VWFA"/>
    <property type="match status" value="1"/>
</dbReference>
<dbReference type="InterPro" id="IPR036772">
    <property type="entry name" value="SRCR-like_dom_sf"/>
</dbReference>
<dbReference type="KEGG" id="lak:106156295"/>
<evidence type="ECO:0000256" key="4">
    <source>
        <dbReference type="ARBA" id="ARBA00022737"/>
    </source>
</evidence>
<feature type="domain" description="SRCR" evidence="12">
    <location>
        <begin position="289"/>
        <end position="391"/>
    </location>
</feature>
<dbReference type="PROSITE" id="PS50287">
    <property type="entry name" value="SRCR_2"/>
    <property type="match status" value="3"/>
</dbReference>
<sequence length="1633" mass="182436">MPETTPYDPCSQNPCQYGGTCIRTNSYYWPYTGYRCNCPYYRTGQKCEFGAYGYQTTSEKEITTATAEATTYDPCSQNPCQYGGTCIRTSHYYWPYTGYRCNCPYYRTGQKCEYGAYGYRETTAANGITTEMPEGTTYDPCSQNPCQYGGTCIRTNSYYWPYTGYRCNCPYYRTGQKCEYSAYGETTAADAIPTTVAPEATTYDPCYNNPCQNGGTCHPKTIPYWPYQFKKYICQCDSNHYGQECQHNARCQNGGYIDETYYNGRCSCPVGTWGYLCQYESDQFTGKKIRLVGLMIRNIGRVEVYHDGQWGTVCGDGFGNTEAEVVCRLLGYSPYNARVFKSDWSDHHTYGRIWLDDLRCRGKESSIFDCSHRGLGVHDCYHRQDAGVACHNDTGLSATAIPDPCSPSPCQNGGTCVRASILLSSYSEYKCVCPLQRFGENCEQRYIPEPCDSNPCQYGSCVSTSSTGYRCDCPFDRTGEKCENRILGNNSCSSNPCYNGGKCYVYENDYFCKCPLGRYGKRCKSNEFPVRLVGGRSNREGRVEIELNGRWGTVCDDGFDDNAARVICRSLGFGDRYAKAHQSACYGQGIGWIFLDDVKCTGDENSLSACSHRIHGSHDCGHSEDAGVSCGYSYTRRCPGDSQNATIEVPGNTSSSYDPCFSYPCLNGGKCVTHRSYDWPYVDYNCKCPEPRYEGKRCEYKNPPDPCTSNPCYYGSTCVPQRASYRPYDYVDYNCTCPWDRYGKRCEYYGRQATENPPNEMTTSYDPCSRNPCQYGGTCIRTNSYYWPYTGYRCNCPYYRTGQKCEYGAYGYQETTATEGITTTAPESTTYEPCSRNPCQYGGTCIRTNSYYWPYTGYRCNCPYYRTGQKCEYSANGHQTTEIPSVTTEENVTFPVRLVGGNSNREGRVEVYHNGRWGTVCDDHFDDRDATVICRMLGFGDQNVEGFEGACFGAGSGQIWLDDLDCRGTETYISQCYHLGWGQHNCGHGEDVSVSCGSPYQRSCGKVPHYLNTTSEPPMTTTSYDPCSSYPCYYGGTCVPQRSYYWPYNYVDYNCTCPWARYGKRCEYYGWPTTESPTNESVKPICKAQADIIFILDGSGSVNAPDFAKQLQFIKSLVRKFDVGPNAVQVGVMQYSDYAVQELNLNTHSTEAAILAAVDRIRQMGDGTNTALALSTARTSSFTAARGDRPNVPNLVIIMTDGRSNDMAATAREANKLRYIASVFAIGVGSNVNTAELKAMATDPDSKFVFTVTDFSALSNIETQLATDACAQATAAPPVNPNVSVNCDSTKGMTVTVDVNDIQSRLGPMTLTLDDIKCVPDQYLGGNAIFHVPLATQMCGTRRLETKDTFIYRNALVLRPYSNSLINRQLHYRYTLECVLSRYGDVGEEFVAKGTVYGNRAYVANGNFTLRMDLYHSDYFTSPVTSYPHVLRLNQDMYVDVALLTPDINLKVILQNCVATPKATKGYPQYPLISNKCPDDPTVRFYPSNDTHAQFTVKAFEFFNDPEVYIHCDVIVCNATDRDSRCLRPSEGYVCPQNGGRGKRAVPGDVEVYSLVQGPVFVQKENPVAEFAVKDERKNKEDGEEGAQAPAATTLGAGVMAVSACVVVIAAVIVTRKRRSSNTEYIPVRTDEI</sequence>
<dbReference type="CDD" id="cd00054">
    <property type="entry name" value="EGF_CA"/>
    <property type="match status" value="1"/>
</dbReference>
<name>A0A1S3HN57_LINAN</name>
<dbReference type="InterPro" id="IPR036465">
    <property type="entry name" value="vWFA_dom_sf"/>
</dbReference>
<dbReference type="InterPro" id="IPR001190">
    <property type="entry name" value="SRCR"/>
</dbReference>
<dbReference type="PROSITE" id="PS51034">
    <property type="entry name" value="ZP_2"/>
    <property type="match status" value="1"/>
</dbReference>
<dbReference type="FunFam" id="3.40.50.410:FF:000004">
    <property type="entry name" value="collagen alpha-6(VI) chain"/>
    <property type="match status" value="1"/>
</dbReference>
<feature type="disulfide bond" evidence="7">
    <location>
        <begin position="514"/>
        <end position="523"/>
    </location>
</feature>
<dbReference type="SMART" id="SM00241">
    <property type="entry name" value="ZP"/>
    <property type="match status" value="1"/>
</dbReference>
<evidence type="ECO:0000313" key="15">
    <source>
        <dbReference type="RefSeq" id="XP_013386941.1"/>
    </source>
</evidence>
<evidence type="ECO:0000259" key="12">
    <source>
        <dbReference type="PROSITE" id="PS50287"/>
    </source>
</evidence>
<feature type="domain" description="EGF-like" evidence="10">
    <location>
        <begin position="447"/>
        <end position="483"/>
    </location>
</feature>
<feature type="disulfide bond" evidence="7">
    <location>
        <begin position="1057"/>
        <end position="1066"/>
    </location>
</feature>
<keyword evidence="9" id="KW-0812">Transmembrane</keyword>
<dbReference type="GO" id="GO:0016020">
    <property type="term" value="C:membrane"/>
    <property type="evidence" value="ECO:0007669"/>
    <property type="project" value="InterPro"/>
</dbReference>
<keyword evidence="9" id="KW-0472">Membrane</keyword>
<reference evidence="15" key="1">
    <citation type="submission" date="2025-08" db="UniProtKB">
        <authorList>
            <consortium name="RefSeq"/>
        </authorList>
    </citation>
    <scope>IDENTIFICATION</scope>
    <source>
        <tissue evidence="15">Gonads</tissue>
    </source>
</reference>
<dbReference type="InterPro" id="IPR000742">
    <property type="entry name" value="EGF"/>
</dbReference>
<dbReference type="PRINTS" id="PR00258">
    <property type="entry name" value="SPERACTRCPTR"/>
</dbReference>
<dbReference type="InterPro" id="IPR002035">
    <property type="entry name" value="VWF_A"/>
</dbReference>
<feature type="disulfide bond" evidence="8">
    <location>
        <begin position="600"/>
        <end position="610"/>
    </location>
</feature>
<keyword evidence="4" id="KW-0677">Repeat</keyword>
<feature type="domain" description="EGF-like" evidence="10">
    <location>
        <begin position="6"/>
        <end position="48"/>
    </location>
</feature>
<dbReference type="PANTHER" id="PTHR48071">
    <property type="entry name" value="SRCR DOMAIN-CONTAINING PROTEIN"/>
    <property type="match status" value="1"/>
</dbReference>
<feature type="disulfide bond" evidence="7">
    <location>
        <begin position="737"/>
        <end position="746"/>
    </location>
</feature>
<dbReference type="SUPFAM" id="SSF57196">
    <property type="entry name" value="EGF/Laminin"/>
    <property type="match status" value="10"/>
</dbReference>
<keyword evidence="7" id="KW-0245">EGF-like domain</keyword>
<feature type="disulfide bond" evidence="7">
    <location>
        <begin position="451"/>
        <end position="461"/>
    </location>
</feature>
<protein>
    <submittedName>
        <fullName evidence="15">Deleted in malignant brain tumors 1 protein</fullName>
    </submittedName>
</protein>
<gene>
    <name evidence="15" type="primary">LOC106156295</name>
</gene>
<feature type="domain" description="EGF-like" evidence="10">
    <location>
        <begin position="71"/>
        <end position="113"/>
    </location>
</feature>
<dbReference type="InParanoid" id="A0A1S3HN57"/>
<feature type="disulfide bond" evidence="7">
    <location>
        <begin position="473"/>
        <end position="482"/>
    </location>
</feature>
<keyword evidence="14" id="KW-1185">Reference proteome</keyword>
<dbReference type="Gene3D" id="2.60.40.3210">
    <property type="entry name" value="Zona pellucida, ZP-N domain"/>
    <property type="match status" value="1"/>
</dbReference>
<dbReference type="PROSITE" id="PS00022">
    <property type="entry name" value="EGF_1"/>
    <property type="match status" value="11"/>
</dbReference>
<feature type="disulfide bond" evidence="8">
    <location>
        <begin position="360"/>
        <end position="370"/>
    </location>
</feature>
<feature type="domain" description="SRCR" evidence="12">
    <location>
        <begin position="896"/>
        <end position="997"/>
    </location>
</feature>
<feature type="disulfide bond" evidence="8">
    <location>
        <begin position="966"/>
        <end position="976"/>
    </location>
</feature>
<dbReference type="PRINTS" id="PR00453">
    <property type="entry name" value="VWFADOMAIN"/>
</dbReference>
<accession>A0A1S3HN57</accession>
<dbReference type="GeneID" id="106156295"/>
<evidence type="ECO:0000256" key="6">
    <source>
        <dbReference type="ARBA" id="ARBA00023180"/>
    </source>
</evidence>
<feature type="disulfide bond" evidence="7">
    <location>
        <begin position="103"/>
        <end position="112"/>
    </location>
</feature>
<dbReference type="Pfam" id="PF00530">
    <property type="entry name" value="SRCR"/>
    <property type="match status" value="3"/>
</dbReference>
<feature type="domain" description="ZP" evidence="13">
    <location>
        <begin position="1286"/>
        <end position="1533"/>
    </location>
</feature>
<dbReference type="Gene3D" id="2.10.25.10">
    <property type="entry name" value="Laminin"/>
    <property type="match status" value="12"/>
</dbReference>